<keyword evidence="2" id="KW-0863">Zinc-finger</keyword>
<evidence type="ECO:0000313" key="4">
    <source>
        <dbReference type="EMBL" id="KIK51563.1"/>
    </source>
</evidence>
<dbReference type="InterPro" id="IPR036875">
    <property type="entry name" value="Znf_CCHC_sf"/>
</dbReference>
<evidence type="ECO:0000313" key="5">
    <source>
        <dbReference type="Proteomes" id="UP000053593"/>
    </source>
</evidence>
<sequence>MRGRCYGCGSQSHEKRNCLQKDTVCRYCARRGHLEAVCQDKFMGLERNRGRRQPPRQQVSATSSVPFTLFPNEPAQVAASVPPPAASTTTTPNLAHNLRTTLLRQPINIFNIDGTPNQAGQITHFARLALTVDDQERWTDFLVTNLGGEDIILGLPWLRKINPEVDWEKGRLSVKPQKVTIEDVPEDIENGRVAAVTTDGSILEQIVPDSSPIPKLVKEEVSLTPEEESPLCRIRANRAMRRSWVKAGILLDATEEVWCAAGYTYSQQLAERAQKDKPIKTFEEMVPEPYRDFGKVFSESASE</sequence>
<organism evidence="4 5">
    <name type="scientific">Collybiopsis luxurians FD-317 M1</name>
    <dbReference type="NCBI Taxonomy" id="944289"/>
    <lineage>
        <taxon>Eukaryota</taxon>
        <taxon>Fungi</taxon>
        <taxon>Dikarya</taxon>
        <taxon>Basidiomycota</taxon>
        <taxon>Agaricomycotina</taxon>
        <taxon>Agaricomycetes</taxon>
        <taxon>Agaricomycetidae</taxon>
        <taxon>Agaricales</taxon>
        <taxon>Marasmiineae</taxon>
        <taxon>Omphalotaceae</taxon>
        <taxon>Collybiopsis</taxon>
        <taxon>Collybiopsis luxurians</taxon>
    </lineage>
</organism>
<dbReference type="Gene3D" id="2.40.70.10">
    <property type="entry name" value="Acid Proteases"/>
    <property type="match status" value="1"/>
</dbReference>
<proteinExistence type="predicted"/>
<keyword evidence="1" id="KW-0507">mRNA processing</keyword>
<evidence type="ECO:0000259" key="3">
    <source>
        <dbReference type="PROSITE" id="PS50158"/>
    </source>
</evidence>
<dbReference type="HOGENOM" id="CLU_992277_0_0_1"/>
<dbReference type="GO" id="GO:0006397">
    <property type="term" value="P:mRNA processing"/>
    <property type="evidence" value="ECO:0007669"/>
    <property type="project" value="UniProtKB-KW"/>
</dbReference>
<dbReference type="Gene3D" id="4.10.60.10">
    <property type="entry name" value="Zinc finger, CCHC-type"/>
    <property type="match status" value="1"/>
</dbReference>
<dbReference type="Proteomes" id="UP000053593">
    <property type="component" value="Unassembled WGS sequence"/>
</dbReference>
<dbReference type="AlphaFoldDB" id="A0A0D0C9V2"/>
<reference evidence="4 5" key="1">
    <citation type="submission" date="2014-04" db="EMBL/GenBank/DDBJ databases">
        <title>Evolutionary Origins and Diversification of the Mycorrhizal Mutualists.</title>
        <authorList>
            <consortium name="DOE Joint Genome Institute"/>
            <consortium name="Mycorrhizal Genomics Consortium"/>
            <person name="Kohler A."/>
            <person name="Kuo A."/>
            <person name="Nagy L.G."/>
            <person name="Floudas D."/>
            <person name="Copeland A."/>
            <person name="Barry K.W."/>
            <person name="Cichocki N."/>
            <person name="Veneault-Fourrey C."/>
            <person name="LaButti K."/>
            <person name="Lindquist E.A."/>
            <person name="Lipzen A."/>
            <person name="Lundell T."/>
            <person name="Morin E."/>
            <person name="Murat C."/>
            <person name="Riley R."/>
            <person name="Ohm R."/>
            <person name="Sun H."/>
            <person name="Tunlid A."/>
            <person name="Henrissat B."/>
            <person name="Grigoriev I.V."/>
            <person name="Hibbett D.S."/>
            <person name="Martin F."/>
        </authorList>
    </citation>
    <scope>NUCLEOTIDE SEQUENCE [LARGE SCALE GENOMIC DNA]</scope>
    <source>
        <strain evidence="4 5">FD-317 M1</strain>
    </source>
</reference>
<accession>A0A0D0C9V2</accession>
<feature type="domain" description="CCHC-type" evidence="3">
    <location>
        <begin position="4"/>
        <end position="18"/>
    </location>
</feature>
<protein>
    <recommendedName>
        <fullName evidence="3">CCHC-type domain-containing protein</fullName>
    </recommendedName>
</protein>
<dbReference type="SMART" id="SM00343">
    <property type="entry name" value="ZnF_C2HC"/>
    <property type="match status" value="2"/>
</dbReference>
<dbReference type="OrthoDB" id="128646at2759"/>
<evidence type="ECO:0000256" key="1">
    <source>
        <dbReference type="ARBA" id="ARBA00022664"/>
    </source>
</evidence>
<evidence type="ECO:0000256" key="2">
    <source>
        <dbReference type="PROSITE-ProRule" id="PRU00047"/>
    </source>
</evidence>
<gene>
    <name evidence="4" type="ORF">GYMLUDRAFT_181275</name>
</gene>
<keyword evidence="2" id="KW-0862">Zinc</keyword>
<dbReference type="PROSITE" id="PS50158">
    <property type="entry name" value="ZF_CCHC"/>
    <property type="match status" value="1"/>
</dbReference>
<dbReference type="InterPro" id="IPR001878">
    <property type="entry name" value="Znf_CCHC"/>
</dbReference>
<dbReference type="GO" id="GO:0008270">
    <property type="term" value="F:zinc ion binding"/>
    <property type="evidence" value="ECO:0007669"/>
    <property type="project" value="UniProtKB-KW"/>
</dbReference>
<dbReference type="SUPFAM" id="SSF57756">
    <property type="entry name" value="Retrovirus zinc finger-like domains"/>
    <property type="match status" value="1"/>
</dbReference>
<name>A0A0D0C9V2_9AGAR</name>
<keyword evidence="5" id="KW-1185">Reference proteome</keyword>
<dbReference type="EMBL" id="KN834861">
    <property type="protein sequence ID" value="KIK51563.1"/>
    <property type="molecule type" value="Genomic_DNA"/>
</dbReference>
<dbReference type="CDD" id="cd00303">
    <property type="entry name" value="retropepsin_like"/>
    <property type="match status" value="1"/>
</dbReference>
<dbReference type="GO" id="GO:0003676">
    <property type="term" value="F:nucleic acid binding"/>
    <property type="evidence" value="ECO:0007669"/>
    <property type="project" value="InterPro"/>
</dbReference>
<keyword evidence="2" id="KW-0479">Metal-binding</keyword>
<dbReference type="InterPro" id="IPR021109">
    <property type="entry name" value="Peptidase_aspartic_dom_sf"/>
</dbReference>